<evidence type="ECO:0000256" key="1">
    <source>
        <dbReference type="ARBA" id="ARBA00010815"/>
    </source>
</evidence>
<keyword evidence="9" id="KW-1185">Reference proteome</keyword>
<evidence type="ECO:0000313" key="8">
    <source>
        <dbReference type="EMBL" id="PXX45923.1"/>
    </source>
</evidence>
<evidence type="ECO:0000256" key="2">
    <source>
        <dbReference type="ARBA" id="ARBA00022603"/>
    </source>
</evidence>
<evidence type="ECO:0000313" key="9">
    <source>
        <dbReference type="Proteomes" id="UP000248395"/>
    </source>
</evidence>
<dbReference type="PANTHER" id="PTHR43667:SF1">
    <property type="entry name" value="CYCLOPROPANE-FATTY-ACYL-PHOSPHOLIPID SYNTHASE"/>
    <property type="match status" value="1"/>
</dbReference>
<dbReference type="InterPro" id="IPR057206">
    <property type="entry name" value="DUF7884"/>
</dbReference>
<dbReference type="PIRSF" id="PIRSF003085">
    <property type="entry name" value="CMAS"/>
    <property type="match status" value="1"/>
</dbReference>
<sequence length="399" mass="45439">MIWQQRIERLACQLRQHSPLPARLVCNGQSIDFGLFEQPLVTMHIRKAAGLRYLLSPRLDHLGEAYVRGLVDIDGKLDDIIEMAHALARRGKPYPLQRLAGLLFQHNRRADRQAIQYHYDVSNHFYAQWLDPEMVYSCAYFSEGDETLAAAQIKKIDHILTKVRLQSGHTLLDIGCGWGALVIRAARQFGARCLGITLSQQQFEEATRRVKQAGVQDRVEIRLMDYRDVSGSFDRITSVGMFEHVGIKGLADYFRQIVNLLSPDGLVLNHGITSVSTRQRDAPFGAGNFIDKYVFPGGQLPHIGTTLSTMQQGGLEVLDVENLRRHYALTLSLWSQNYEKNSSSIRQEIGEERYRIWRIYLAGCAYAFCNDVVSIYQILCQPAGRPADTLAWSRQYMYE</sequence>
<dbReference type="EMBL" id="QJKC01000010">
    <property type="protein sequence ID" value="PXX45923.1"/>
    <property type="molecule type" value="Genomic_DNA"/>
</dbReference>
<dbReference type="Gene3D" id="3.40.50.150">
    <property type="entry name" value="Vaccinia Virus protein VP39"/>
    <property type="match status" value="1"/>
</dbReference>
<evidence type="ECO:0000256" key="3">
    <source>
        <dbReference type="ARBA" id="ARBA00022679"/>
    </source>
</evidence>
<dbReference type="Pfam" id="PF25371">
    <property type="entry name" value="DUF7884"/>
    <property type="match status" value="1"/>
</dbReference>
<protein>
    <submittedName>
        <fullName evidence="8">Cyclopropane-fatty-acyl-phospholipid synthase</fullName>
    </submittedName>
</protein>
<comment type="caution">
    <text evidence="8">The sequence shown here is derived from an EMBL/GenBank/DDBJ whole genome shotgun (WGS) entry which is preliminary data.</text>
</comment>
<dbReference type="CDD" id="cd02440">
    <property type="entry name" value="AdoMet_MTases"/>
    <property type="match status" value="1"/>
</dbReference>
<gene>
    <name evidence="8" type="ORF">DFR38_11021</name>
</gene>
<dbReference type="GO" id="GO:0032259">
    <property type="term" value="P:methylation"/>
    <property type="evidence" value="ECO:0007669"/>
    <property type="project" value="UniProtKB-KW"/>
</dbReference>
<keyword evidence="5" id="KW-0443">Lipid metabolism</keyword>
<dbReference type="AlphaFoldDB" id="A0A318JF32"/>
<dbReference type="SUPFAM" id="SSF53335">
    <property type="entry name" value="S-adenosyl-L-methionine-dependent methyltransferases"/>
    <property type="match status" value="1"/>
</dbReference>
<dbReference type="RefSeq" id="WP_059284469.1">
    <property type="nucleotide sequence ID" value="NZ_LNQU01000002.1"/>
</dbReference>
<name>A0A318JF32_9NEIS</name>
<comment type="similarity">
    <text evidence="1">Belongs to the CFA/CMAS family.</text>
</comment>
<dbReference type="InterPro" id="IPR003333">
    <property type="entry name" value="CMAS"/>
</dbReference>
<dbReference type="Proteomes" id="UP000248395">
    <property type="component" value="Unassembled WGS sequence"/>
</dbReference>
<dbReference type="GO" id="GO:0008610">
    <property type="term" value="P:lipid biosynthetic process"/>
    <property type="evidence" value="ECO:0007669"/>
    <property type="project" value="InterPro"/>
</dbReference>
<dbReference type="GO" id="GO:0008168">
    <property type="term" value="F:methyltransferase activity"/>
    <property type="evidence" value="ECO:0007669"/>
    <property type="project" value="UniProtKB-KW"/>
</dbReference>
<dbReference type="PANTHER" id="PTHR43667">
    <property type="entry name" value="CYCLOPROPANE-FATTY-ACYL-PHOSPHOLIPID SYNTHASE"/>
    <property type="match status" value="1"/>
</dbReference>
<dbReference type="InterPro" id="IPR050723">
    <property type="entry name" value="CFA/CMAS"/>
</dbReference>
<feature type="active site" evidence="6">
    <location>
        <position position="364"/>
    </location>
</feature>
<evidence type="ECO:0000259" key="7">
    <source>
        <dbReference type="Pfam" id="PF25371"/>
    </source>
</evidence>
<keyword evidence="4" id="KW-0949">S-adenosyl-L-methionine</keyword>
<evidence type="ECO:0000256" key="6">
    <source>
        <dbReference type="PIRSR" id="PIRSR003085-1"/>
    </source>
</evidence>
<keyword evidence="3" id="KW-0808">Transferase</keyword>
<dbReference type="Pfam" id="PF02353">
    <property type="entry name" value="CMAS"/>
    <property type="match status" value="1"/>
</dbReference>
<accession>A0A318JF32</accession>
<reference evidence="8 9" key="1">
    <citation type="submission" date="2018-05" db="EMBL/GenBank/DDBJ databases">
        <title>Genomic Encyclopedia of Type Strains, Phase IV (KMG-IV): sequencing the most valuable type-strain genomes for metagenomic binning, comparative biology and taxonomic classification.</title>
        <authorList>
            <person name="Goeker M."/>
        </authorList>
    </citation>
    <scope>NUCLEOTIDE SEQUENCE [LARGE SCALE GENOMIC DNA]</scope>
    <source>
        <strain evidence="8 9">DSM 25134</strain>
    </source>
</reference>
<evidence type="ECO:0000256" key="4">
    <source>
        <dbReference type="ARBA" id="ARBA00022691"/>
    </source>
</evidence>
<organism evidence="8 9">
    <name type="scientific">Aquitalea magnusonii</name>
    <dbReference type="NCBI Taxonomy" id="332411"/>
    <lineage>
        <taxon>Bacteria</taxon>
        <taxon>Pseudomonadati</taxon>
        <taxon>Pseudomonadota</taxon>
        <taxon>Betaproteobacteria</taxon>
        <taxon>Neisseriales</taxon>
        <taxon>Chromobacteriaceae</taxon>
        <taxon>Aquitalea</taxon>
    </lineage>
</organism>
<proteinExistence type="inferred from homology"/>
<dbReference type="OrthoDB" id="9782855at2"/>
<keyword evidence="2" id="KW-0489">Methyltransferase</keyword>
<dbReference type="InterPro" id="IPR029063">
    <property type="entry name" value="SAM-dependent_MTases_sf"/>
</dbReference>
<feature type="domain" description="DUF7884" evidence="7">
    <location>
        <begin position="27"/>
        <end position="86"/>
    </location>
</feature>
<evidence type="ECO:0000256" key="5">
    <source>
        <dbReference type="ARBA" id="ARBA00023098"/>
    </source>
</evidence>